<keyword evidence="3" id="KW-0732">Signal</keyword>
<gene>
    <name evidence="5" type="ORF">ACFY35_31080</name>
</gene>
<name>A0ABW6WKV9_9ACTN</name>
<accession>A0ABW6WKV9</accession>
<keyword evidence="6" id="KW-1185">Reference proteome</keyword>
<comment type="caution">
    <text evidence="5">The sequence shown here is derived from an EMBL/GenBank/DDBJ whole genome shotgun (WGS) entry which is preliminary data.</text>
</comment>
<dbReference type="Gene3D" id="3.20.20.300">
    <property type="entry name" value="Glycoside hydrolase, family 3, N-terminal domain"/>
    <property type="match status" value="2"/>
</dbReference>
<dbReference type="InterPro" id="IPR017853">
    <property type="entry name" value="GH"/>
</dbReference>
<organism evidence="5 6">
    <name type="scientific">Paractinoplanes globisporus</name>
    <dbReference type="NCBI Taxonomy" id="113565"/>
    <lineage>
        <taxon>Bacteria</taxon>
        <taxon>Bacillati</taxon>
        <taxon>Actinomycetota</taxon>
        <taxon>Actinomycetes</taxon>
        <taxon>Micromonosporales</taxon>
        <taxon>Micromonosporaceae</taxon>
        <taxon>Paractinoplanes</taxon>
    </lineage>
</organism>
<protein>
    <submittedName>
        <fullName evidence="5">Beta-glucosidase</fullName>
    </submittedName>
</protein>
<dbReference type="InterPro" id="IPR001764">
    <property type="entry name" value="Glyco_hydro_3_N"/>
</dbReference>
<dbReference type="SMART" id="SM01217">
    <property type="entry name" value="Fn3_like"/>
    <property type="match status" value="1"/>
</dbReference>
<dbReference type="Pfam" id="PF00933">
    <property type="entry name" value="Glyco_hydro_3"/>
    <property type="match status" value="1"/>
</dbReference>
<evidence type="ECO:0000313" key="5">
    <source>
        <dbReference type="EMBL" id="MFF5293899.1"/>
    </source>
</evidence>
<proteinExistence type="inferred from homology"/>
<dbReference type="PRINTS" id="PR00133">
    <property type="entry name" value="GLHYDRLASE3"/>
</dbReference>
<feature type="domain" description="Fibronectin type III-like" evidence="4">
    <location>
        <begin position="661"/>
        <end position="734"/>
    </location>
</feature>
<dbReference type="InterPro" id="IPR036962">
    <property type="entry name" value="Glyco_hydro_3_N_sf"/>
</dbReference>
<dbReference type="RefSeq" id="WP_245577327.1">
    <property type="nucleotide sequence ID" value="NZ_JBIAZU010000005.1"/>
</dbReference>
<dbReference type="Proteomes" id="UP001602245">
    <property type="component" value="Unassembled WGS sequence"/>
</dbReference>
<dbReference type="InterPro" id="IPR026891">
    <property type="entry name" value="Fn3-like"/>
</dbReference>
<feature type="chain" id="PRO_5046559435" evidence="3">
    <location>
        <begin position="30"/>
        <end position="746"/>
    </location>
</feature>
<dbReference type="Gene3D" id="2.60.40.10">
    <property type="entry name" value="Immunoglobulins"/>
    <property type="match status" value="1"/>
</dbReference>
<evidence type="ECO:0000313" key="6">
    <source>
        <dbReference type="Proteomes" id="UP001602245"/>
    </source>
</evidence>
<dbReference type="Gene3D" id="3.40.50.1700">
    <property type="entry name" value="Glycoside hydrolase family 3 C-terminal domain"/>
    <property type="match status" value="2"/>
</dbReference>
<evidence type="ECO:0000256" key="3">
    <source>
        <dbReference type="SAM" id="SignalP"/>
    </source>
</evidence>
<dbReference type="PANTHER" id="PTHR42715:SF10">
    <property type="entry name" value="BETA-GLUCOSIDASE"/>
    <property type="match status" value="1"/>
</dbReference>
<dbReference type="Pfam" id="PF01915">
    <property type="entry name" value="Glyco_hydro_3_C"/>
    <property type="match status" value="1"/>
</dbReference>
<dbReference type="Pfam" id="PF14310">
    <property type="entry name" value="Fn3-like"/>
    <property type="match status" value="1"/>
</dbReference>
<sequence>MKRSNTSTRRRIGAALSVSVTLGTLLATGAGAPAAGLGHAASYPAACPWMDTRKSADQRAKLLLEHSTLGQKLRWLDEQAANSPAQTTFSGVTYPVQVACTPTVVYADGPDYVRGPAGVTVFPAQLALAGTWNDELAYTKGKTQADEAFRAGKNVLLAPGISSSREPLAGRTPEYLGEDSLLSGNLAAELIDGMQRGNRDQPVMAVVKHYVANEQELDRQTSSSNIDGRTLREVYDLPFAIAVDKSRPGGIMCSYNQINGAYACENPILNNLLKGDAGFDGYVVSDFGAVHSTAPSLNNGLDQELNRPRFYTPANIEAALDAGQVSMAQIDAAAFRVVRAYLQAGLFDHPLPATPSTSTSTAANKAVAQAVAEQGSVLLKNEGSVLPLTTGSKTIAVIGQTASNTPTDGVSAGTICAEGRNNSAACPNPVAPLDAITARAAQSGQTVTYSNGADPAAAAAVAQSADVAVVFGYAKQGEFADRTTLALDGNGDALISAVAAANPNTIVVLETGTATTMPWLANVKGVVEAWYPGDQQGNAIARLLYGDVDFTGRLPMTFPKSLADTPANTPAQYPGTFADGSTTRPAGSTAIRQVSYNEGLKVGYKWYDAQGIEPLFPFGYGLSYTSFAYQNLKVTPHLHGTTGKVTVTFDVRNTGTRSGTATPQLYLTLPSTTGEPGKRLVGYDKVTLKPGKTTKVQITIDAASPDHPLSFWNTTAHAWDTAPGTYQLQAGASSRDLPLTTSFTIS</sequence>
<dbReference type="EMBL" id="JBIAZU010000005">
    <property type="protein sequence ID" value="MFF5293899.1"/>
    <property type="molecule type" value="Genomic_DNA"/>
</dbReference>
<evidence type="ECO:0000256" key="2">
    <source>
        <dbReference type="ARBA" id="ARBA00022801"/>
    </source>
</evidence>
<evidence type="ECO:0000256" key="1">
    <source>
        <dbReference type="ARBA" id="ARBA00005336"/>
    </source>
</evidence>
<dbReference type="SUPFAM" id="SSF51445">
    <property type="entry name" value="(Trans)glycosidases"/>
    <property type="match status" value="1"/>
</dbReference>
<dbReference type="InterPro" id="IPR050288">
    <property type="entry name" value="Cellulose_deg_GH3"/>
</dbReference>
<keyword evidence="2" id="KW-0378">Hydrolase</keyword>
<dbReference type="InterPro" id="IPR002772">
    <property type="entry name" value="Glyco_hydro_3_C"/>
</dbReference>
<dbReference type="InterPro" id="IPR013783">
    <property type="entry name" value="Ig-like_fold"/>
</dbReference>
<dbReference type="SUPFAM" id="SSF52279">
    <property type="entry name" value="Beta-D-glucan exohydrolase, C-terminal domain"/>
    <property type="match status" value="1"/>
</dbReference>
<dbReference type="PANTHER" id="PTHR42715">
    <property type="entry name" value="BETA-GLUCOSIDASE"/>
    <property type="match status" value="1"/>
</dbReference>
<evidence type="ECO:0000259" key="4">
    <source>
        <dbReference type="SMART" id="SM01217"/>
    </source>
</evidence>
<feature type="signal peptide" evidence="3">
    <location>
        <begin position="1"/>
        <end position="29"/>
    </location>
</feature>
<comment type="similarity">
    <text evidence="1">Belongs to the glycosyl hydrolase 3 family.</text>
</comment>
<dbReference type="InterPro" id="IPR036881">
    <property type="entry name" value="Glyco_hydro_3_C_sf"/>
</dbReference>
<reference evidence="5 6" key="1">
    <citation type="submission" date="2024-10" db="EMBL/GenBank/DDBJ databases">
        <title>The Natural Products Discovery Center: Release of the First 8490 Sequenced Strains for Exploring Actinobacteria Biosynthetic Diversity.</title>
        <authorList>
            <person name="Kalkreuter E."/>
            <person name="Kautsar S.A."/>
            <person name="Yang D."/>
            <person name="Bader C.D."/>
            <person name="Teijaro C.N."/>
            <person name="Fluegel L."/>
            <person name="Davis C.M."/>
            <person name="Simpson J.R."/>
            <person name="Lauterbach L."/>
            <person name="Steele A.D."/>
            <person name="Gui C."/>
            <person name="Meng S."/>
            <person name="Li G."/>
            <person name="Viehrig K."/>
            <person name="Ye F."/>
            <person name="Su P."/>
            <person name="Kiefer A.F."/>
            <person name="Nichols A."/>
            <person name="Cepeda A.J."/>
            <person name="Yan W."/>
            <person name="Fan B."/>
            <person name="Jiang Y."/>
            <person name="Adhikari A."/>
            <person name="Zheng C.-J."/>
            <person name="Schuster L."/>
            <person name="Cowan T.M."/>
            <person name="Smanski M.J."/>
            <person name="Chevrette M.G."/>
            <person name="De Carvalho L.P.S."/>
            <person name="Shen B."/>
        </authorList>
    </citation>
    <scope>NUCLEOTIDE SEQUENCE [LARGE SCALE GENOMIC DNA]</scope>
    <source>
        <strain evidence="5 6">NPDC000087</strain>
    </source>
</reference>